<organism evidence="9 10">
    <name type="scientific">Aureobasidium namibiae CBS 147.97</name>
    <dbReference type="NCBI Taxonomy" id="1043004"/>
    <lineage>
        <taxon>Eukaryota</taxon>
        <taxon>Fungi</taxon>
        <taxon>Dikarya</taxon>
        <taxon>Ascomycota</taxon>
        <taxon>Pezizomycotina</taxon>
        <taxon>Dothideomycetes</taxon>
        <taxon>Dothideomycetidae</taxon>
        <taxon>Dothideales</taxon>
        <taxon>Saccotheciaceae</taxon>
        <taxon>Aureobasidium</taxon>
    </lineage>
</organism>
<dbReference type="GO" id="GO:0004519">
    <property type="term" value="F:endonuclease activity"/>
    <property type="evidence" value="ECO:0007669"/>
    <property type="project" value="UniProtKB-KW"/>
</dbReference>
<gene>
    <name evidence="9" type="ORF">M436DRAFT_63838</name>
</gene>
<keyword evidence="8" id="KW-0732">Signal</keyword>
<keyword evidence="5" id="KW-0378">Hydrolase</keyword>
<dbReference type="InterPro" id="IPR008947">
    <property type="entry name" value="PLipase_C/P1_nuclease_dom_sf"/>
</dbReference>
<keyword evidence="6" id="KW-1015">Disulfide bond</keyword>
<reference evidence="9 10" key="1">
    <citation type="journal article" date="2014" name="BMC Genomics">
        <title>Genome sequencing of four Aureobasidium pullulans varieties: biotechnological potential, stress tolerance, and description of new species.</title>
        <authorList>
            <person name="Gostin Ar C."/>
            <person name="Ohm R.A."/>
            <person name="Kogej T."/>
            <person name="Sonjak S."/>
            <person name="Turk M."/>
            <person name="Zajc J."/>
            <person name="Zalar P."/>
            <person name="Grube M."/>
            <person name="Sun H."/>
            <person name="Han J."/>
            <person name="Sharma A."/>
            <person name="Chiniquy J."/>
            <person name="Ngan C.Y."/>
            <person name="Lipzen A."/>
            <person name="Barry K."/>
            <person name="Grigoriev I.V."/>
            <person name="Gunde-Cimerman N."/>
        </authorList>
    </citation>
    <scope>NUCLEOTIDE SEQUENCE [LARGE SCALE GENOMIC DNA]</scope>
    <source>
        <strain evidence="9 10">CBS 147.97</strain>
    </source>
</reference>
<dbReference type="Gene3D" id="1.10.575.10">
    <property type="entry name" value="P1 Nuclease"/>
    <property type="match status" value="1"/>
</dbReference>
<protein>
    <submittedName>
        <fullName evidence="9">Nuclease PA3</fullName>
    </submittedName>
</protein>
<dbReference type="EMBL" id="KL584709">
    <property type="protein sequence ID" value="KEQ73557.1"/>
    <property type="molecule type" value="Genomic_DNA"/>
</dbReference>
<dbReference type="GO" id="GO:0046872">
    <property type="term" value="F:metal ion binding"/>
    <property type="evidence" value="ECO:0007669"/>
    <property type="project" value="UniProtKB-KW"/>
</dbReference>
<dbReference type="RefSeq" id="XP_013427658.1">
    <property type="nucleotide sequence ID" value="XM_013572204.1"/>
</dbReference>
<dbReference type="PANTHER" id="PTHR33146:SF26">
    <property type="entry name" value="ENDONUCLEASE 4"/>
    <property type="match status" value="1"/>
</dbReference>
<dbReference type="SUPFAM" id="SSF48537">
    <property type="entry name" value="Phospholipase C/P1 nuclease"/>
    <property type="match status" value="1"/>
</dbReference>
<evidence type="ECO:0000256" key="8">
    <source>
        <dbReference type="SAM" id="SignalP"/>
    </source>
</evidence>
<dbReference type="GO" id="GO:0016788">
    <property type="term" value="F:hydrolase activity, acting on ester bonds"/>
    <property type="evidence" value="ECO:0007669"/>
    <property type="project" value="InterPro"/>
</dbReference>
<dbReference type="PANTHER" id="PTHR33146">
    <property type="entry name" value="ENDONUCLEASE 4"/>
    <property type="match status" value="1"/>
</dbReference>
<dbReference type="AlphaFoldDB" id="A0A074WV08"/>
<comment type="similarity">
    <text evidence="1">Belongs to the nuclease type I family.</text>
</comment>
<dbReference type="GeneID" id="25413590"/>
<feature type="chain" id="PRO_5001701753" evidence="8">
    <location>
        <begin position="20"/>
        <end position="319"/>
    </location>
</feature>
<proteinExistence type="inferred from homology"/>
<dbReference type="GO" id="GO:0006308">
    <property type="term" value="P:DNA catabolic process"/>
    <property type="evidence" value="ECO:0007669"/>
    <property type="project" value="InterPro"/>
</dbReference>
<name>A0A074WV08_9PEZI</name>
<dbReference type="STRING" id="1043004.A0A074WV08"/>
<evidence type="ECO:0000256" key="3">
    <source>
        <dbReference type="ARBA" id="ARBA00022723"/>
    </source>
</evidence>
<dbReference type="GO" id="GO:0003676">
    <property type="term" value="F:nucleic acid binding"/>
    <property type="evidence" value="ECO:0007669"/>
    <property type="project" value="InterPro"/>
</dbReference>
<keyword evidence="3" id="KW-0479">Metal-binding</keyword>
<evidence type="ECO:0000256" key="6">
    <source>
        <dbReference type="ARBA" id="ARBA00023157"/>
    </source>
</evidence>
<keyword evidence="10" id="KW-1185">Reference proteome</keyword>
<keyword evidence="4" id="KW-0255">Endonuclease</keyword>
<dbReference type="CDD" id="cd11010">
    <property type="entry name" value="S1-P1_nuclease"/>
    <property type="match status" value="1"/>
</dbReference>
<dbReference type="InterPro" id="IPR003154">
    <property type="entry name" value="S1/P1nuclease"/>
</dbReference>
<dbReference type="HOGENOM" id="CLU_044365_0_0_1"/>
<keyword evidence="7" id="KW-0325">Glycoprotein</keyword>
<evidence type="ECO:0000313" key="10">
    <source>
        <dbReference type="Proteomes" id="UP000027730"/>
    </source>
</evidence>
<evidence type="ECO:0000256" key="1">
    <source>
        <dbReference type="ARBA" id="ARBA00009547"/>
    </source>
</evidence>
<evidence type="ECO:0000313" key="9">
    <source>
        <dbReference type="EMBL" id="KEQ73557.1"/>
    </source>
</evidence>
<evidence type="ECO:0000256" key="4">
    <source>
        <dbReference type="ARBA" id="ARBA00022759"/>
    </source>
</evidence>
<dbReference type="Pfam" id="PF02265">
    <property type="entry name" value="S1-P1_nuclease"/>
    <property type="match status" value="1"/>
</dbReference>
<evidence type="ECO:0000256" key="2">
    <source>
        <dbReference type="ARBA" id="ARBA00022722"/>
    </source>
</evidence>
<accession>A0A074WV08</accession>
<feature type="signal peptide" evidence="8">
    <location>
        <begin position="1"/>
        <end position="19"/>
    </location>
</feature>
<evidence type="ECO:0000256" key="5">
    <source>
        <dbReference type="ARBA" id="ARBA00022801"/>
    </source>
</evidence>
<dbReference type="OrthoDB" id="441446at2759"/>
<dbReference type="Proteomes" id="UP000027730">
    <property type="component" value="Unassembled WGS sequence"/>
</dbReference>
<evidence type="ECO:0000256" key="7">
    <source>
        <dbReference type="ARBA" id="ARBA00023180"/>
    </source>
</evidence>
<keyword evidence="2" id="KW-0540">Nuclease</keyword>
<sequence>MLVNSLLIASAFMATSIYAWNKDVHQQIGHAAEHLLTPSTKSILYQILEPHYNNSIGLAAAWADDYAHTPKGAFSYQWHWIDSADDAPRYCNVYYHRDCSAGGCVVSAIANQTQILKSCIDRVKAGELLNGEDTTCSQALKWVVHFLGDIAQPLHASGRKAGGNGIEVVFGNKTTELHAVWDGYIPYADANVTSFPNTTIHPFFSNLLSRIHADDFDLPTSEWMACSNPSRALECALNWARDSNALNCDYVYAKDIDGVDLATSGYASGAFPIVELQTSKAILRLGTWLNGLVDGQGSHAQSLVVQTDPSWSMDSDRGE</sequence>